<organism evidence="1">
    <name type="scientific">Arion vulgaris</name>
    <dbReference type="NCBI Taxonomy" id="1028688"/>
    <lineage>
        <taxon>Eukaryota</taxon>
        <taxon>Metazoa</taxon>
        <taxon>Spiralia</taxon>
        <taxon>Lophotrochozoa</taxon>
        <taxon>Mollusca</taxon>
        <taxon>Gastropoda</taxon>
        <taxon>Heterobranchia</taxon>
        <taxon>Euthyneura</taxon>
        <taxon>Panpulmonata</taxon>
        <taxon>Eupulmonata</taxon>
        <taxon>Stylommatophora</taxon>
        <taxon>Helicina</taxon>
        <taxon>Arionoidea</taxon>
        <taxon>Arionidae</taxon>
        <taxon>Arion</taxon>
    </lineage>
</organism>
<dbReference type="AlphaFoldDB" id="A0A0B7A0L3"/>
<accession>A0A0B7A0L3</accession>
<reference evidence="1" key="1">
    <citation type="submission" date="2014-12" db="EMBL/GenBank/DDBJ databases">
        <title>Insight into the proteome of Arion vulgaris.</title>
        <authorList>
            <person name="Aradska J."/>
            <person name="Bulat T."/>
            <person name="Smidak R."/>
            <person name="Sarate P."/>
            <person name="Gangsoo J."/>
            <person name="Sialana F."/>
            <person name="Bilban M."/>
            <person name="Lubec G."/>
        </authorList>
    </citation>
    <scope>NUCLEOTIDE SEQUENCE</scope>
    <source>
        <tissue evidence="1">Skin</tissue>
    </source>
</reference>
<evidence type="ECO:0000313" key="1">
    <source>
        <dbReference type="EMBL" id="CEK74388.1"/>
    </source>
</evidence>
<sequence>VYCHCTFALMWTGYNLPLKGYRKWMKVAQKLPAEANVHPGFTPYGMVPLHRKGTPSAVSIAQSSNCVAPTTILEALGKMHLGTEQCCLDSNT</sequence>
<proteinExistence type="predicted"/>
<feature type="non-terminal residue" evidence="1">
    <location>
        <position position="1"/>
    </location>
</feature>
<dbReference type="EMBL" id="HACG01027523">
    <property type="protein sequence ID" value="CEK74388.1"/>
    <property type="molecule type" value="Transcribed_RNA"/>
</dbReference>
<protein>
    <submittedName>
        <fullName evidence="1">Uncharacterized protein</fullName>
    </submittedName>
</protein>
<name>A0A0B7A0L3_9EUPU</name>
<gene>
    <name evidence="1" type="primary">ORF90836</name>
</gene>